<comment type="subcellular location">
    <subcellularLocation>
        <location evidence="1">Endomembrane system</location>
        <topology evidence="1">Multi-pass membrane protein</topology>
    </subcellularLocation>
</comment>
<evidence type="ECO:0000313" key="6">
    <source>
        <dbReference type="EMBL" id="QNM83331.1"/>
    </source>
</evidence>
<sequence length="149" mass="15982">MTADNPRVFVPPPLMMAGLVGAGLAIDGAPIASGIVLVAALVVGLAGLGLIAAALGLFRQKQTRPEPWREASFLVAAGPYRFTRNPMYLGMTLIGLAVAIGLTSLAAALFALLGALIIDRFVIAREEAYLIRRFGDDYRGYRARVRRWL</sequence>
<reference evidence="6 7" key="1">
    <citation type="submission" date="2020-08" db="EMBL/GenBank/DDBJ databases">
        <title>Sphingomonas sp. sand1-3 16S ribosomal RNA gene Genome sequencing and assembly.</title>
        <authorList>
            <person name="Kang M."/>
        </authorList>
    </citation>
    <scope>NUCLEOTIDE SEQUENCE [LARGE SCALE GENOMIC DNA]</scope>
    <source>
        <strain evidence="7">sand1-3</strain>
    </source>
</reference>
<organism evidence="6 7">
    <name type="scientific">Sphingomonas sabuli</name>
    <dbReference type="NCBI Taxonomy" id="2764186"/>
    <lineage>
        <taxon>Bacteria</taxon>
        <taxon>Pseudomonadati</taxon>
        <taxon>Pseudomonadota</taxon>
        <taxon>Alphaproteobacteria</taxon>
        <taxon>Sphingomonadales</taxon>
        <taxon>Sphingomonadaceae</taxon>
        <taxon>Sphingomonas</taxon>
    </lineage>
</organism>
<dbReference type="Pfam" id="PF04191">
    <property type="entry name" value="PEMT"/>
    <property type="match status" value="1"/>
</dbReference>
<feature type="transmembrane region" description="Helical" evidence="5">
    <location>
        <begin position="7"/>
        <end position="26"/>
    </location>
</feature>
<evidence type="ECO:0000256" key="5">
    <source>
        <dbReference type="SAM" id="Phobius"/>
    </source>
</evidence>
<keyword evidence="2 5" id="KW-0812">Transmembrane</keyword>
<name>A0A7G9L3Y2_9SPHN</name>
<protein>
    <submittedName>
        <fullName evidence="6">Isoprenylcysteine carboxylmethyltransferase family protein</fullName>
    </submittedName>
</protein>
<keyword evidence="6" id="KW-0489">Methyltransferase</keyword>
<evidence type="ECO:0000313" key="7">
    <source>
        <dbReference type="Proteomes" id="UP000515861"/>
    </source>
</evidence>
<dbReference type="EMBL" id="CP060697">
    <property type="protein sequence ID" value="QNM83331.1"/>
    <property type="molecule type" value="Genomic_DNA"/>
</dbReference>
<feature type="transmembrane region" description="Helical" evidence="5">
    <location>
        <begin position="32"/>
        <end position="58"/>
    </location>
</feature>
<dbReference type="GO" id="GO:0012505">
    <property type="term" value="C:endomembrane system"/>
    <property type="evidence" value="ECO:0007669"/>
    <property type="project" value="UniProtKB-SubCell"/>
</dbReference>
<evidence type="ECO:0000256" key="1">
    <source>
        <dbReference type="ARBA" id="ARBA00004127"/>
    </source>
</evidence>
<feature type="transmembrane region" description="Helical" evidence="5">
    <location>
        <begin position="88"/>
        <end position="118"/>
    </location>
</feature>
<accession>A0A7G9L3Y2</accession>
<dbReference type="Proteomes" id="UP000515861">
    <property type="component" value="Chromosome"/>
</dbReference>
<keyword evidence="7" id="KW-1185">Reference proteome</keyword>
<evidence type="ECO:0000256" key="4">
    <source>
        <dbReference type="ARBA" id="ARBA00023136"/>
    </source>
</evidence>
<gene>
    <name evidence="6" type="ORF">H8M03_03010</name>
</gene>
<dbReference type="KEGG" id="ssau:H8M03_03010"/>
<keyword evidence="6" id="KW-0808">Transferase</keyword>
<evidence type="ECO:0000256" key="2">
    <source>
        <dbReference type="ARBA" id="ARBA00022692"/>
    </source>
</evidence>
<proteinExistence type="predicted"/>
<dbReference type="Gene3D" id="1.20.120.1630">
    <property type="match status" value="1"/>
</dbReference>
<dbReference type="GO" id="GO:0032259">
    <property type="term" value="P:methylation"/>
    <property type="evidence" value="ECO:0007669"/>
    <property type="project" value="UniProtKB-KW"/>
</dbReference>
<dbReference type="InterPro" id="IPR007318">
    <property type="entry name" value="Phopholipid_MeTrfase"/>
</dbReference>
<dbReference type="RefSeq" id="WP_187480286.1">
    <property type="nucleotide sequence ID" value="NZ_CP060697.1"/>
</dbReference>
<dbReference type="GO" id="GO:0008168">
    <property type="term" value="F:methyltransferase activity"/>
    <property type="evidence" value="ECO:0007669"/>
    <property type="project" value="UniProtKB-KW"/>
</dbReference>
<evidence type="ECO:0000256" key="3">
    <source>
        <dbReference type="ARBA" id="ARBA00022989"/>
    </source>
</evidence>
<keyword evidence="4 5" id="KW-0472">Membrane</keyword>
<dbReference type="AlphaFoldDB" id="A0A7G9L3Y2"/>
<keyword evidence="3 5" id="KW-1133">Transmembrane helix</keyword>